<dbReference type="GeneID" id="95377809"/>
<organism evidence="3 4">
    <name type="scientific">Paenibacillus chitinolyticus</name>
    <dbReference type="NCBI Taxonomy" id="79263"/>
    <lineage>
        <taxon>Bacteria</taxon>
        <taxon>Bacillati</taxon>
        <taxon>Bacillota</taxon>
        <taxon>Bacilli</taxon>
        <taxon>Bacillales</taxon>
        <taxon>Paenibacillaceae</taxon>
        <taxon>Paenibacillus</taxon>
    </lineage>
</organism>
<sequence length="342" mass="37513">MDNEQSLELHRSDAFSPLNQYVLGVQEKIAASAAAVYVLHRRTVVNEWYSGTHGFSPGSRPVGADSRFNVASVRKTYLGFAVSLALYEGRIGGLDDPVSDYIADPDGALLAGTTIRHLLTHTHGLASPQKRIFPPGAGWAYNNVGVNLLIRMIGEVFGKPLAQLLNEKVFRPGGFTETGWRKHQTDGLVWLNEAYSSEEGTDINLFVSARELASWGQLHLSKGMWNGMQLIPRPVWEQTAEIISPEGLGDALPRNGFFWFVQDRPRSLTELGHELPAGSYQSLGSTGCACLVIPEKEAVAVRMYNQTGPNPGGYSYLDDIRTFGNTVYGCLNVMDLQADRSP</sequence>
<dbReference type="EMBL" id="CP026520">
    <property type="protein sequence ID" value="QAV20525.1"/>
    <property type="molecule type" value="Genomic_DNA"/>
</dbReference>
<reference evidence="3 4" key="1">
    <citation type="submission" date="2018-01" db="EMBL/GenBank/DDBJ databases">
        <title>The whole genome sequencing and assembly of Paenibacillus chitinolyticus KCCM 41400 strain.</title>
        <authorList>
            <person name="Kim J.-Y."/>
            <person name="Park M.-K."/>
            <person name="Lee Y.-J."/>
            <person name="Yi H."/>
            <person name="Bahn Y.-S."/>
            <person name="Kim J.F."/>
            <person name="Lee D.-W."/>
        </authorList>
    </citation>
    <scope>NUCLEOTIDE SEQUENCE [LARGE SCALE GENOMIC DNA]</scope>
    <source>
        <strain evidence="3 4">KCCM 41400</strain>
    </source>
</reference>
<name>A0A410X1N7_9BACL</name>
<keyword evidence="3" id="KW-0378">Hydrolase</keyword>
<dbReference type="OrthoDB" id="2356735at2"/>
<evidence type="ECO:0000259" key="1">
    <source>
        <dbReference type="Pfam" id="PF00144"/>
    </source>
</evidence>
<dbReference type="PANTHER" id="PTHR43283">
    <property type="entry name" value="BETA-LACTAMASE-RELATED"/>
    <property type="match status" value="1"/>
</dbReference>
<dbReference type="Pfam" id="PF00144">
    <property type="entry name" value="Beta-lactamase"/>
    <property type="match status" value="1"/>
</dbReference>
<reference evidence="2 5" key="2">
    <citation type="submission" date="2022-05" db="EMBL/GenBank/DDBJ databases">
        <title>Genome Sequencing of Bee-Associated Microbes.</title>
        <authorList>
            <person name="Dunlap C."/>
        </authorList>
    </citation>
    <scope>NUCLEOTIDE SEQUENCE [LARGE SCALE GENOMIC DNA]</scope>
    <source>
        <strain evidence="2 5">NRRL B-23120</strain>
    </source>
</reference>
<evidence type="ECO:0000313" key="5">
    <source>
        <dbReference type="Proteomes" id="UP001527202"/>
    </source>
</evidence>
<evidence type="ECO:0000313" key="3">
    <source>
        <dbReference type="EMBL" id="QAV20525.1"/>
    </source>
</evidence>
<dbReference type="RefSeq" id="WP_042230259.1">
    <property type="nucleotide sequence ID" value="NZ_CP026520.1"/>
</dbReference>
<dbReference type="EMBL" id="JAMDMJ010000003">
    <property type="protein sequence ID" value="MCY9594787.1"/>
    <property type="molecule type" value="Genomic_DNA"/>
</dbReference>
<accession>A0A410X1N7</accession>
<dbReference type="PANTHER" id="PTHR43283:SF7">
    <property type="entry name" value="BETA-LACTAMASE-RELATED DOMAIN-CONTAINING PROTEIN"/>
    <property type="match status" value="1"/>
</dbReference>
<protein>
    <submittedName>
        <fullName evidence="2">Beta-lactamase family protein</fullName>
    </submittedName>
    <submittedName>
        <fullName evidence="3">Serine hydrolase</fullName>
    </submittedName>
</protein>
<feature type="domain" description="Beta-lactamase-related" evidence="1">
    <location>
        <begin position="30"/>
        <end position="312"/>
    </location>
</feature>
<dbReference type="Proteomes" id="UP000288943">
    <property type="component" value="Chromosome"/>
</dbReference>
<dbReference type="Gene3D" id="3.40.710.10">
    <property type="entry name" value="DD-peptidase/beta-lactamase superfamily"/>
    <property type="match status" value="1"/>
</dbReference>
<dbReference type="AlphaFoldDB" id="A0A410X1N7"/>
<dbReference type="InterPro" id="IPR001466">
    <property type="entry name" value="Beta-lactam-related"/>
</dbReference>
<gene>
    <name evidence="2" type="ORF">M5X16_03240</name>
    <name evidence="3" type="ORF">PC41400_23740</name>
</gene>
<dbReference type="Proteomes" id="UP001527202">
    <property type="component" value="Unassembled WGS sequence"/>
</dbReference>
<evidence type="ECO:0000313" key="4">
    <source>
        <dbReference type="Proteomes" id="UP000288943"/>
    </source>
</evidence>
<evidence type="ECO:0000313" key="2">
    <source>
        <dbReference type="EMBL" id="MCY9594787.1"/>
    </source>
</evidence>
<dbReference type="InterPro" id="IPR050789">
    <property type="entry name" value="Diverse_Enzym_Activities"/>
</dbReference>
<dbReference type="KEGG" id="pchi:PC41400_23740"/>
<keyword evidence="5" id="KW-1185">Reference proteome</keyword>
<proteinExistence type="predicted"/>
<dbReference type="SUPFAM" id="SSF56601">
    <property type="entry name" value="beta-lactamase/transpeptidase-like"/>
    <property type="match status" value="1"/>
</dbReference>
<dbReference type="GO" id="GO:0016787">
    <property type="term" value="F:hydrolase activity"/>
    <property type="evidence" value="ECO:0007669"/>
    <property type="project" value="UniProtKB-KW"/>
</dbReference>
<dbReference type="InterPro" id="IPR012338">
    <property type="entry name" value="Beta-lactam/transpept-like"/>
</dbReference>